<sequence length="297" mass="32600">MADARALLRAKRQEARIEHPLASYNAAGQLRCIACAIPIKQATAWEGHIGSKTHRTNAARLREERAREEQRLAEERERESLKRKAMDVDGAGDEEGQGGDEDEEGQGEPKRPRVESSHAGDEGEPRPASTAHARSTLPADFFSDPTQAPPPAEEEDEDKDAEEGGPGANAADAAAPDVLDLEWQQFQATVVNAPDIREAYEHATIVAEPVLAPEVPQGFPGAEPAAQEEKEEEVLDEEGLRRKKEMEERELIMDRLLEEEQAQEEADARVAQLKSKLEALKKKREAARAAKKGAKAS</sequence>
<dbReference type="GO" id="GO:0005681">
    <property type="term" value="C:spliceosomal complex"/>
    <property type="evidence" value="ECO:0007669"/>
    <property type="project" value="InterPro"/>
</dbReference>
<evidence type="ECO:0000256" key="4">
    <source>
        <dbReference type="ARBA" id="ARBA00022833"/>
    </source>
</evidence>
<dbReference type="EMBL" id="KZ084123">
    <property type="protein sequence ID" value="OSC99940.1"/>
    <property type="molecule type" value="Genomic_DNA"/>
</dbReference>
<feature type="coiled-coil region" evidence="7">
    <location>
        <begin position="256"/>
        <end position="297"/>
    </location>
</feature>
<keyword evidence="3" id="KW-0863">Zinc-finger</keyword>
<evidence type="ECO:0000256" key="3">
    <source>
        <dbReference type="ARBA" id="ARBA00022771"/>
    </source>
</evidence>
<keyword evidence="4" id="KW-0862">Zinc</keyword>
<evidence type="ECO:0000313" key="9">
    <source>
        <dbReference type="EMBL" id="OSC99940.1"/>
    </source>
</evidence>
<dbReference type="STRING" id="1353009.A0A1Y2II56"/>
<dbReference type="GO" id="GO:0003676">
    <property type="term" value="F:nucleic acid binding"/>
    <property type="evidence" value="ECO:0007669"/>
    <property type="project" value="InterPro"/>
</dbReference>
<proteinExistence type="predicted"/>
<keyword evidence="10" id="KW-1185">Reference proteome</keyword>
<reference evidence="9 10" key="1">
    <citation type="journal article" date="2015" name="Biotechnol. Biofuels">
        <title>Enhanced degradation of softwood versus hardwood by the white-rot fungus Pycnoporus coccineus.</title>
        <authorList>
            <person name="Couturier M."/>
            <person name="Navarro D."/>
            <person name="Chevret D."/>
            <person name="Henrissat B."/>
            <person name="Piumi F."/>
            <person name="Ruiz-Duenas F.J."/>
            <person name="Martinez A.T."/>
            <person name="Grigoriev I.V."/>
            <person name="Riley R."/>
            <person name="Lipzen A."/>
            <person name="Berrin J.G."/>
            <person name="Master E.R."/>
            <person name="Rosso M.N."/>
        </authorList>
    </citation>
    <scope>NUCLEOTIDE SEQUENCE [LARGE SCALE GENOMIC DNA]</scope>
    <source>
        <strain evidence="9 10">BRFM310</strain>
    </source>
</reference>
<dbReference type="InterPro" id="IPR040050">
    <property type="entry name" value="ZNF830-like"/>
</dbReference>
<dbReference type="AlphaFoldDB" id="A0A1Y2II56"/>
<dbReference type="GO" id="GO:0033314">
    <property type="term" value="P:mitotic DNA replication checkpoint signaling"/>
    <property type="evidence" value="ECO:0007669"/>
    <property type="project" value="TreeGrafter"/>
</dbReference>
<comment type="subcellular location">
    <subcellularLocation>
        <location evidence="1">Nucleus</location>
    </subcellularLocation>
</comment>
<evidence type="ECO:0000256" key="2">
    <source>
        <dbReference type="ARBA" id="ARBA00022723"/>
    </source>
</evidence>
<evidence type="ECO:0000256" key="8">
    <source>
        <dbReference type="SAM" id="MobiDB-lite"/>
    </source>
</evidence>
<dbReference type="SUPFAM" id="SSF57667">
    <property type="entry name" value="beta-beta-alpha zinc fingers"/>
    <property type="match status" value="1"/>
</dbReference>
<evidence type="ECO:0000256" key="1">
    <source>
        <dbReference type="ARBA" id="ARBA00004123"/>
    </source>
</evidence>
<feature type="compositionally biased region" description="Low complexity" evidence="8">
    <location>
        <begin position="168"/>
        <end position="177"/>
    </location>
</feature>
<dbReference type="PANTHER" id="PTHR13278:SF0">
    <property type="entry name" value="ZINC FINGER PROTEIN 830"/>
    <property type="match status" value="1"/>
</dbReference>
<evidence type="ECO:0000256" key="6">
    <source>
        <dbReference type="ARBA" id="ARBA00023242"/>
    </source>
</evidence>
<keyword evidence="2" id="KW-0479">Metal-binding</keyword>
<dbReference type="PANTHER" id="PTHR13278">
    <property type="entry name" value="ZINC FINGER PROTEIN 830"/>
    <property type="match status" value="1"/>
</dbReference>
<feature type="region of interest" description="Disordered" evidence="8">
    <location>
        <begin position="50"/>
        <end position="177"/>
    </location>
</feature>
<dbReference type="OrthoDB" id="77607at2759"/>
<keyword evidence="6" id="KW-0539">Nucleus</keyword>
<dbReference type="GO" id="GO:0044773">
    <property type="term" value="P:mitotic DNA damage checkpoint signaling"/>
    <property type="evidence" value="ECO:0007669"/>
    <property type="project" value="TreeGrafter"/>
</dbReference>
<evidence type="ECO:0000256" key="5">
    <source>
        <dbReference type="ARBA" id="ARBA00023054"/>
    </source>
</evidence>
<evidence type="ECO:0000256" key="7">
    <source>
        <dbReference type="SAM" id="Coils"/>
    </source>
</evidence>
<accession>A0A1Y2II56</accession>
<evidence type="ECO:0000313" key="10">
    <source>
        <dbReference type="Proteomes" id="UP000193067"/>
    </source>
</evidence>
<organism evidence="9 10">
    <name type="scientific">Trametes coccinea (strain BRFM310)</name>
    <name type="common">Pycnoporus coccineus</name>
    <dbReference type="NCBI Taxonomy" id="1353009"/>
    <lineage>
        <taxon>Eukaryota</taxon>
        <taxon>Fungi</taxon>
        <taxon>Dikarya</taxon>
        <taxon>Basidiomycota</taxon>
        <taxon>Agaricomycotina</taxon>
        <taxon>Agaricomycetes</taxon>
        <taxon>Polyporales</taxon>
        <taxon>Polyporaceae</taxon>
        <taxon>Trametes</taxon>
    </lineage>
</organism>
<feature type="region of interest" description="Disordered" evidence="8">
    <location>
        <begin position="214"/>
        <end position="246"/>
    </location>
</feature>
<feature type="compositionally biased region" description="Basic and acidic residues" evidence="8">
    <location>
        <begin position="107"/>
        <end position="125"/>
    </location>
</feature>
<feature type="compositionally biased region" description="Acidic residues" evidence="8">
    <location>
        <begin position="90"/>
        <end position="106"/>
    </location>
</feature>
<keyword evidence="5 7" id="KW-0175">Coiled coil</keyword>
<name>A0A1Y2II56_TRAC3</name>
<gene>
    <name evidence="9" type="ORF">PYCCODRAFT_1469866</name>
</gene>
<feature type="compositionally biased region" description="Acidic residues" evidence="8">
    <location>
        <begin position="152"/>
        <end position="163"/>
    </location>
</feature>
<feature type="compositionally biased region" description="Basic and acidic residues" evidence="8">
    <location>
        <begin position="60"/>
        <end position="87"/>
    </location>
</feature>
<dbReference type="GO" id="GO:0033260">
    <property type="term" value="P:nuclear DNA replication"/>
    <property type="evidence" value="ECO:0007669"/>
    <property type="project" value="TreeGrafter"/>
</dbReference>
<dbReference type="Proteomes" id="UP000193067">
    <property type="component" value="Unassembled WGS sequence"/>
</dbReference>
<dbReference type="Gene3D" id="3.30.160.60">
    <property type="entry name" value="Classic Zinc Finger"/>
    <property type="match status" value="1"/>
</dbReference>
<dbReference type="GO" id="GO:0008270">
    <property type="term" value="F:zinc ion binding"/>
    <property type="evidence" value="ECO:0007669"/>
    <property type="project" value="UniProtKB-KW"/>
</dbReference>
<dbReference type="InterPro" id="IPR036236">
    <property type="entry name" value="Znf_C2H2_sf"/>
</dbReference>
<protein>
    <submittedName>
        <fullName evidence="9">Uncharacterized protein</fullName>
    </submittedName>
</protein>